<evidence type="ECO:0000313" key="3">
    <source>
        <dbReference type="Proteomes" id="UP000236262"/>
    </source>
</evidence>
<reference evidence="2 3" key="1">
    <citation type="submission" date="2018-01" db="EMBL/GenBank/DDBJ databases">
        <title>Draft genome sequences of Chryseobacterium lactis NCTC11390, Chryseobacterium oncorhynchi 701B-08, and Chryseobacterium viscerum 687B-08.</title>
        <authorList>
            <person name="Jeong J.-J."/>
            <person name="Lee Y.J."/>
            <person name="Park B."/>
            <person name="Choi I.-G."/>
            <person name="Kim K.D."/>
        </authorList>
    </citation>
    <scope>NUCLEOTIDE SEQUENCE [LARGE SCALE GENOMIC DNA]</scope>
    <source>
        <strain evidence="2 3">NCTC11390</strain>
    </source>
</reference>
<dbReference type="EMBL" id="CP033924">
    <property type="protein sequence ID" value="AZA80635.1"/>
    <property type="molecule type" value="Genomic_DNA"/>
</dbReference>
<organism evidence="2 3">
    <name type="scientific">Chryseobacterium lactis</name>
    <dbReference type="NCBI Taxonomy" id="1241981"/>
    <lineage>
        <taxon>Bacteria</taxon>
        <taxon>Pseudomonadati</taxon>
        <taxon>Bacteroidota</taxon>
        <taxon>Flavobacteriia</taxon>
        <taxon>Flavobacteriales</taxon>
        <taxon>Weeksellaceae</taxon>
        <taxon>Chryseobacterium group</taxon>
        <taxon>Chryseobacterium</taxon>
    </lineage>
</organism>
<dbReference type="AlphaFoldDB" id="A0A3G6RRI7"/>
<sequence length="79" mass="9611">MIFYYEFFINFVEGLFLFKTPVISIENFLIILKKQKKLLKNIGWFQKNIFKNIFSKIAILARFFNIQTQLMFNLSFHGY</sequence>
<evidence type="ECO:0000313" key="1">
    <source>
        <dbReference type="EMBL" id="AZA80635.1"/>
    </source>
</evidence>
<protein>
    <submittedName>
        <fullName evidence="2">Uncharacterized protein</fullName>
    </submittedName>
</protein>
<evidence type="ECO:0000313" key="4">
    <source>
        <dbReference type="Proteomes" id="UP000279972"/>
    </source>
</evidence>
<dbReference type="Proteomes" id="UP000236262">
    <property type="component" value="Unassembled WGS sequence"/>
</dbReference>
<gene>
    <name evidence="2" type="ORF">C1637_12630</name>
    <name evidence="1" type="ORF">EG342_01310</name>
</gene>
<accession>A0A3G6RRI7</accession>
<dbReference type="KEGG" id="clac:EG342_01310"/>
<dbReference type="EMBL" id="PPEH01000004">
    <property type="protein sequence ID" value="PNW13644.1"/>
    <property type="molecule type" value="Genomic_DNA"/>
</dbReference>
<keyword evidence="4" id="KW-1185">Reference proteome</keyword>
<evidence type="ECO:0000313" key="2">
    <source>
        <dbReference type="EMBL" id="PNW13644.1"/>
    </source>
</evidence>
<reference evidence="1 4" key="2">
    <citation type="submission" date="2018-11" db="EMBL/GenBank/DDBJ databases">
        <title>Proposal to divide the Flavobacteriaceae and reorganize its genera based on Amino Acid Identity values calculated from whole genome sequences.</title>
        <authorList>
            <person name="Nicholson A.C."/>
            <person name="Gulvik C.A."/>
            <person name="Whitney A.M."/>
            <person name="Humrighouse B.W."/>
            <person name="Bell M."/>
            <person name="Holmes B."/>
            <person name="Steigerwalt A.G."/>
            <person name="Villarma A."/>
            <person name="Sheth M."/>
            <person name="Batra D."/>
            <person name="Pryor J."/>
            <person name="Bernardet J.-F."/>
            <person name="Hugo C."/>
            <person name="Kampfer P."/>
            <person name="Newman J."/>
            <person name="McQuiston J.R."/>
        </authorList>
    </citation>
    <scope>NUCLEOTIDE SEQUENCE [LARGE SCALE GENOMIC DNA]</scope>
    <source>
        <strain evidence="1 4">KC_1864</strain>
    </source>
</reference>
<dbReference type="Proteomes" id="UP000279972">
    <property type="component" value="Chromosome"/>
</dbReference>
<name>A0A3G6RRI7_CHRLC</name>
<proteinExistence type="predicted"/>